<organism evidence="1">
    <name type="scientific">Ditylum brightwellii</name>
    <dbReference type="NCBI Taxonomy" id="49249"/>
    <lineage>
        <taxon>Eukaryota</taxon>
        <taxon>Sar</taxon>
        <taxon>Stramenopiles</taxon>
        <taxon>Ochrophyta</taxon>
        <taxon>Bacillariophyta</taxon>
        <taxon>Mediophyceae</taxon>
        <taxon>Lithodesmiophycidae</taxon>
        <taxon>Lithodesmiales</taxon>
        <taxon>Lithodesmiaceae</taxon>
        <taxon>Ditylum</taxon>
    </lineage>
</organism>
<gene>
    <name evidence="1" type="ORF">DBRI1063_LOCUS7234</name>
</gene>
<dbReference type="EMBL" id="HBGN01011349">
    <property type="protein sequence ID" value="CAD9322833.1"/>
    <property type="molecule type" value="Transcribed_RNA"/>
</dbReference>
<name>A0A7S2E989_9STRA</name>
<dbReference type="AlphaFoldDB" id="A0A7S2E989"/>
<accession>A0A7S2E989</accession>
<reference evidence="1" key="1">
    <citation type="submission" date="2021-01" db="EMBL/GenBank/DDBJ databases">
        <authorList>
            <person name="Corre E."/>
            <person name="Pelletier E."/>
            <person name="Niang G."/>
            <person name="Scheremetjew M."/>
            <person name="Finn R."/>
            <person name="Kale V."/>
            <person name="Holt S."/>
            <person name="Cochrane G."/>
            <person name="Meng A."/>
            <person name="Brown T."/>
            <person name="Cohen L."/>
        </authorList>
    </citation>
    <scope>NUCLEOTIDE SEQUENCE</scope>
    <source>
        <strain evidence="1">Pop2</strain>
    </source>
</reference>
<protein>
    <submittedName>
        <fullName evidence="1">Uncharacterized protein</fullName>
    </submittedName>
</protein>
<proteinExistence type="predicted"/>
<evidence type="ECO:0000313" key="1">
    <source>
        <dbReference type="EMBL" id="CAD9322833.1"/>
    </source>
</evidence>
<sequence>MKMRMVHDILELCMMGVVHNMFEGVESMDRMSEGLDTGVAHRVVGKSVGETRAGGVNVDVIHTVVGKSADEVHTVVRINVDVADNVASVSVADTVAGETVGKVHSVEGMNAGVACMCLEMSMDVVRTVVGIN</sequence>